<dbReference type="CDD" id="cd02042">
    <property type="entry name" value="ParAB_family"/>
    <property type="match status" value="1"/>
</dbReference>
<proteinExistence type="predicted"/>
<keyword evidence="3" id="KW-1185">Reference proteome</keyword>
<comment type="caution">
    <text evidence="2">The sequence shown here is derived from an EMBL/GenBank/DDBJ whole genome shotgun (WGS) entry which is preliminary data.</text>
</comment>
<dbReference type="Proteomes" id="UP001310022">
    <property type="component" value="Unassembled WGS sequence"/>
</dbReference>
<dbReference type="InterPro" id="IPR027417">
    <property type="entry name" value="P-loop_NTPase"/>
</dbReference>
<dbReference type="PANTHER" id="PTHR13696">
    <property type="entry name" value="P-LOOP CONTAINING NUCLEOSIDE TRIPHOSPHATE HYDROLASE"/>
    <property type="match status" value="1"/>
</dbReference>
<dbReference type="InterPro" id="IPR050678">
    <property type="entry name" value="DNA_Partitioning_ATPase"/>
</dbReference>
<dbReference type="PANTHER" id="PTHR13696:SF99">
    <property type="entry name" value="COBYRINIC ACID AC-DIAMIDE SYNTHASE"/>
    <property type="match status" value="1"/>
</dbReference>
<organism evidence="2 3">
    <name type="scientific">Persicobacter diffluens</name>
    <dbReference type="NCBI Taxonomy" id="981"/>
    <lineage>
        <taxon>Bacteria</taxon>
        <taxon>Pseudomonadati</taxon>
        <taxon>Bacteroidota</taxon>
        <taxon>Cytophagia</taxon>
        <taxon>Cytophagales</taxon>
        <taxon>Persicobacteraceae</taxon>
        <taxon>Persicobacter</taxon>
    </lineage>
</organism>
<accession>A0AAN5AQF7</accession>
<dbReference type="RefSeq" id="WP_338239850.1">
    <property type="nucleotide sequence ID" value="NZ_BQKE01000007.1"/>
</dbReference>
<feature type="domain" description="AAA" evidence="1">
    <location>
        <begin position="1"/>
        <end position="173"/>
    </location>
</feature>
<dbReference type="SUPFAM" id="SSF52540">
    <property type="entry name" value="P-loop containing nucleoside triphosphate hydrolases"/>
    <property type="match status" value="1"/>
</dbReference>
<reference evidence="2 3" key="1">
    <citation type="submission" date="2021-12" db="EMBL/GenBank/DDBJ databases">
        <title>Genome sequencing of bacteria with rrn-lacking chromosome and rrn-plasmid.</title>
        <authorList>
            <person name="Anda M."/>
            <person name="Iwasaki W."/>
        </authorList>
    </citation>
    <scope>NUCLEOTIDE SEQUENCE [LARGE SCALE GENOMIC DNA]</scope>
    <source>
        <strain evidence="2 3">NBRC 15940</strain>
    </source>
</reference>
<dbReference type="Gene3D" id="3.40.50.300">
    <property type="entry name" value="P-loop containing nucleotide triphosphate hydrolases"/>
    <property type="match status" value="1"/>
</dbReference>
<dbReference type="PRINTS" id="PR00091">
    <property type="entry name" value="NITROGNASEII"/>
</dbReference>
<gene>
    <name evidence="2" type="ORF">PEDI_53500</name>
</gene>
<dbReference type="FunFam" id="3.40.50.300:FF:000285">
    <property type="entry name" value="Sporulation initiation inhibitor Soj"/>
    <property type="match status" value="1"/>
</dbReference>
<dbReference type="Pfam" id="PF13614">
    <property type="entry name" value="AAA_31"/>
    <property type="match status" value="1"/>
</dbReference>
<evidence type="ECO:0000313" key="3">
    <source>
        <dbReference type="Proteomes" id="UP001310022"/>
    </source>
</evidence>
<name>A0AAN5AQF7_9BACT</name>
<dbReference type="PIRSF" id="PIRSF009320">
    <property type="entry name" value="Nuc_binding_HP_1000"/>
    <property type="match status" value="1"/>
</dbReference>
<sequence length="245" mass="27074">MKIYSIINHKGGVGKSTMTVNLAAQMSKLGQKVLMIDFDPQANSTSILIDEDSPYTSIADILLQDLEVKTHEINENFHILPSSLLLAKCERMFGGSSAGFFKLKKLIPQLEDKFDIVLIDCPPSLGWLTQNALNASTNVIIPSAPEKFSTDGFDNLMEVIDEVKETSNPNLEVDGIFLNMVRNLRVHTAYVEQIREAYGDMIFTSQIANLKDFPEANASLMPVIEYAPSSKASSEIESLAKEILS</sequence>
<dbReference type="AlphaFoldDB" id="A0AAN5AQF7"/>
<evidence type="ECO:0000313" key="2">
    <source>
        <dbReference type="EMBL" id="GJM64798.1"/>
    </source>
</evidence>
<dbReference type="EMBL" id="BQKE01000007">
    <property type="protein sequence ID" value="GJM64798.1"/>
    <property type="molecule type" value="Genomic_DNA"/>
</dbReference>
<dbReference type="InterPro" id="IPR025669">
    <property type="entry name" value="AAA_dom"/>
</dbReference>
<evidence type="ECO:0000259" key="1">
    <source>
        <dbReference type="Pfam" id="PF13614"/>
    </source>
</evidence>
<protein>
    <submittedName>
        <fullName evidence="2">Chromosome partitioning ATPase</fullName>
    </submittedName>
</protein>